<proteinExistence type="inferred from homology"/>
<comment type="similarity">
    <text evidence="2">Belongs to the bacterial solute-binding protein 1 family.</text>
</comment>
<dbReference type="PANTHER" id="PTHR43649">
    <property type="entry name" value="ARABINOSE-BINDING PROTEIN-RELATED"/>
    <property type="match status" value="1"/>
</dbReference>
<gene>
    <name evidence="4" type="ORF">JM946_23480</name>
</gene>
<feature type="signal peptide" evidence="3">
    <location>
        <begin position="1"/>
        <end position="22"/>
    </location>
</feature>
<name>A0ABS1X3B3_9GAMM</name>
<evidence type="ECO:0000313" key="4">
    <source>
        <dbReference type="EMBL" id="MBM0107717.1"/>
    </source>
</evidence>
<dbReference type="PROSITE" id="PS51257">
    <property type="entry name" value="PROKAR_LIPOPROTEIN"/>
    <property type="match status" value="1"/>
</dbReference>
<evidence type="ECO:0000256" key="1">
    <source>
        <dbReference type="ARBA" id="ARBA00004418"/>
    </source>
</evidence>
<organism evidence="4 5">
    <name type="scientific">Steroidobacter gossypii</name>
    <dbReference type="NCBI Taxonomy" id="2805490"/>
    <lineage>
        <taxon>Bacteria</taxon>
        <taxon>Pseudomonadati</taxon>
        <taxon>Pseudomonadota</taxon>
        <taxon>Gammaproteobacteria</taxon>
        <taxon>Steroidobacterales</taxon>
        <taxon>Steroidobacteraceae</taxon>
        <taxon>Steroidobacter</taxon>
    </lineage>
</organism>
<dbReference type="Pfam" id="PF01547">
    <property type="entry name" value="SBP_bac_1"/>
    <property type="match status" value="1"/>
</dbReference>
<dbReference type="EMBL" id="JAEVLS010000005">
    <property type="protein sequence ID" value="MBM0107717.1"/>
    <property type="molecule type" value="Genomic_DNA"/>
</dbReference>
<evidence type="ECO:0000256" key="3">
    <source>
        <dbReference type="SAM" id="SignalP"/>
    </source>
</evidence>
<keyword evidence="5" id="KW-1185">Reference proteome</keyword>
<keyword evidence="3" id="KW-0732">Signal</keyword>
<reference evidence="4 5" key="1">
    <citation type="journal article" date="2021" name="Int. J. Syst. Evol. Microbiol.">
        <title>Steroidobacter gossypii sp. nov., isolated from soil of cotton cropping field.</title>
        <authorList>
            <person name="Huang R."/>
            <person name="Yang S."/>
            <person name="Zhen C."/>
            <person name="Liu W."/>
        </authorList>
    </citation>
    <scope>NUCLEOTIDE SEQUENCE [LARGE SCALE GENOMIC DNA]</scope>
    <source>
        <strain evidence="4 5">S1-65</strain>
    </source>
</reference>
<dbReference type="Gene3D" id="3.40.190.10">
    <property type="entry name" value="Periplasmic binding protein-like II"/>
    <property type="match status" value="1"/>
</dbReference>
<dbReference type="Proteomes" id="UP000661077">
    <property type="component" value="Unassembled WGS sequence"/>
</dbReference>
<evidence type="ECO:0000313" key="5">
    <source>
        <dbReference type="Proteomes" id="UP000661077"/>
    </source>
</evidence>
<feature type="chain" id="PRO_5046580756" evidence="3">
    <location>
        <begin position="23"/>
        <end position="436"/>
    </location>
</feature>
<dbReference type="PANTHER" id="PTHR43649:SF12">
    <property type="entry name" value="DIACETYLCHITOBIOSE BINDING PROTEIN DASA"/>
    <property type="match status" value="1"/>
</dbReference>
<comment type="subcellular location">
    <subcellularLocation>
        <location evidence="1">Periplasm</location>
    </subcellularLocation>
</comment>
<protein>
    <submittedName>
        <fullName evidence="4">Extracellular solute-binding protein</fullName>
    </submittedName>
</protein>
<dbReference type="RefSeq" id="WP_203169811.1">
    <property type="nucleotide sequence ID" value="NZ_JAEVLS010000005.1"/>
</dbReference>
<dbReference type="InterPro" id="IPR050490">
    <property type="entry name" value="Bact_solute-bd_prot1"/>
</dbReference>
<evidence type="ECO:0000256" key="2">
    <source>
        <dbReference type="ARBA" id="ARBA00008520"/>
    </source>
</evidence>
<dbReference type="InterPro" id="IPR006059">
    <property type="entry name" value="SBP"/>
</dbReference>
<sequence>MKRAFATLLSCLVLAGCGVQQAPNEIVVQRFFGTCAAQYGDRTDVAAAQGECGIMTTLINKFGAENPDVKVRVSPVAWPGYNQLSAQLAAGDPPDLVTMHLSAIPDYQSRALIEPLGKELRAVGVDPQGFTPASLAGVSIQNEIYGLPIDNWAPLWHVNMNYFRQAGLVKDGKPILPRSPEELLEHARRFKQATGKPYLVQTLAIERASYSRNLYTLLMQQNADIFPEPQRIQLQTPEAKRVLELFRQIYVEDLTTKNLDYAASTNAFINGAGGIFIVGTWLIGDFEAESRRPDRPLSNGYAVVPFPQLYPGRDATYIDGHAWVMPAKERTPQQREAVFRLLRFLADHDYEWSRTGHLPSIQAVIQSERFNALPHRSEIAKLSSTGMTLPSSVQRQYPVQDIIGEEMSAAITGHKPVDAALADAEHRVNDLLFHVL</sequence>
<dbReference type="SUPFAM" id="SSF53850">
    <property type="entry name" value="Periplasmic binding protein-like II"/>
    <property type="match status" value="1"/>
</dbReference>
<accession>A0ABS1X3B3</accession>
<comment type="caution">
    <text evidence="4">The sequence shown here is derived from an EMBL/GenBank/DDBJ whole genome shotgun (WGS) entry which is preliminary data.</text>
</comment>